<feature type="region of interest" description="Disordered" evidence="1">
    <location>
        <begin position="102"/>
        <end position="132"/>
    </location>
</feature>
<evidence type="ECO:0000313" key="2">
    <source>
        <dbReference type="EMBL" id="CZR54026.1"/>
    </source>
</evidence>
<reference evidence="2 3" key="1">
    <citation type="submission" date="2016-03" db="EMBL/GenBank/DDBJ databases">
        <authorList>
            <person name="Ploux O."/>
        </authorList>
    </citation>
    <scope>NUCLEOTIDE SEQUENCE [LARGE SCALE GENOMIC DNA]</scope>
    <source>
        <strain evidence="2 3">UAMH 11012</strain>
    </source>
</reference>
<dbReference type="Proteomes" id="UP000184330">
    <property type="component" value="Unassembled WGS sequence"/>
</dbReference>
<feature type="compositionally biased region" description="Low complexity" evidence="1">
    <location>
        <begin position="116"/>
        <end position="127"/>
    </location>
</feature>
<evidence type="ECO:0000256" key="1">
    <source>
        <dbReference type="SAM" id="MobiDB-lite"/>
    </source>
</evidence>
<dbReference type="EMBL" id="FJOG01000004">
    <property type="protein sequence ID" value="CZR54026.1"/>
    <property type="molecule type" value="Genomic_DNA"/>
</dbReference>
<sequence length="478" mass="52948">MNQAPEAIRNIRQAADSATSRTDFQTIAFYGDSELQRQQRAYTADPRDLSRAENFWKEIHEEHEAHKGWKYPAATCELCEKERLLLTDSAGSYVSCPPKWMASPNPARQVGTPRVSKSTLSTKSSSLDSEEFSAEMPSEFDNFEFGFNDVDAEDPEMAPGLPVVQSQEEEQNLARPVHHTGLWQPAKHSIQLPIANQGLWSGLTRPTPHYTEYLFKSGPTAQPGAGSQHNAEYQYTPKPAPKPKPTPQFSEFLFKSKPAMTVPTATTSGTISAWPFGHTVGLKLIVTPPSIGGVDDEEMDFSLKANSNFLQVLGQSYSSPLFPAFVEVPQRIVDPGTSEGTAELENLQWIQEESNSWSDSDSDVTSTLSEEEGIDWSEARAPTPEELNPMRRFLDQEIGEVGYIYEEEQVPSCPSVSNSTLHGPPTREGTDNLETSDLDGIYSLYSSPQESSSPPPLTPAQTIILENQARLAEEFLER</sequence>
<organism evidence="2 3">
    <name type="scientific">Phialocephala subalpina</name>
    <dbReference type="NCBI Taxonomy" id="576137"/>
    <lineage>
        <taxon>Eukaryota</taxon>
        <taxon>Fungi</taxon>
        <taxon>Dikarya</taxon>
        <taxon>Ascomycota</taxon>
        <taxon>Pezizomycotina</taxon>
        <taxon>Leotiomycetes</taxon>
        <taxon>Helotiales</taxon>
        <taxon>Mollisiaceae</taxon>
        <taxon>Phialocephala</taxon>
        <taxon>Phialocephala fortinii species complex</taxon>
    </lineage>
</organism>
<protein>
    <submittedName>
        <fullName evidence="2">Uncharacterized protein</fullName>
    </submittedName>
</protein>
<name>A0A1L7WMP9_9HELO</name>
<dbReference type="OrthoDB" id="10662397at2759"/>
<feature type="region of interest" description="Disordered" evidence="1">
    <location>
        <begin position="353"/>
        <end position="373"/>
    </location>
</feature>
<feature type="compositionally biased region" description="Polar residues" evidence="1">
    <location>
        <begin position="412"/>
        <end position="421"/>
    </location>
</feature>
<keyword evidence="3" id="KW-1185">Reference proteome</keyword>
<proteinExistence type="predicted"/>
<dbReference type="AlphaFoldDB" id="A0A1L7WMP9"/>
<evidence type="ECO:0000313" key="3">
    <source>
        <dbReference type="Proteomes" id="UP000184330"/>
    </source>
</evidence>
<feature type="region of interest" description="Disordered" evidence="1">
    <location>
        <begin position="412"/>
        <end position="459"/>
    </location>
</feature>
<gene>
    <name evidence="2" type="ORF">PAC_03909</name>
</gene>
<accession>A0A1L7WMP9</accession>
<feature type="compositionally biased region" description="Low complexity" evidence="1">
    <location>
        <begin position="353"/>
        <end position="368"/>
    </location>
</feature>